<dbReference type="AlphaFoldDB" id="A0A0W7WMM3"/>
<dbReference type="Gene3D" id="3.30.465.10">
    <property type="match status" value="1"/>
</dbReference>
<dbReference type="OrthoDB" id="9811557at2"/>
<accession>A0A0W7WMM3</accession>
<protein>
    <recommendedName>
        <fullName evidence="4">FAD-binding PCMH-type domain-containing protein</fullName>
    </recommendedName>
</protein>
<evidence type="ECO:0000313" key="5">
    <source>
        <dbReference type="EMBL" id="KUF11842.1"/>
    </source>
</evidence>
<dbReference type="InterPro" id="IPR016166">
    <property type="entry name" value="FAD-bd_PCMH"/>
</dbReference>
<dbReference type="InterPro" id="IPR016171">
    <property type="entry name" value="Vanillyl_alc_oxidase_C-sub2"/>
</dbReference>
<comment type="caution">
    <text evidence="5">The sequence shown here is derived from an EMBL/GenBank/DDBJ whole genome shotgun (WGS) entry which is preliminary data.</text>
</comment>
<dbReference type="InterPro" id="IPR004113">
    <property type="entry name" value="FAD-bd_oxidored_4_C"/>
</dbReference>
<evidence type="ECO:0000313" key="6">
    <source>
        <dbReference type="Proteomes" id="UP000054396"/>
    </source>
</evidence>
<dbReference type="GO" id="GO:0071949">
    <property type="term" value="F:FAD binding"/>
    <property type="evidence" value="ECO:0007669"/>
    <property type="project" value="InterPro"/>
</dbReference>
<dbReference type="PANTHER" id="PTHR43716">
    <property type="entry name" value="D-2-HYDROXYGLUTARATE DEHYDROGENASE, MITOCHONDRIAL"/>
    <property type="match status" value="1"/>
</dbReference>
<dbReference type="GO" id="GO:0003824">
    <property type="term" value="F:catalytic activity"/>
    <property type="evidence" value="ECO:0007669"/>
    <property type="project" value="InterPro"/>
</dbReference>
<gene>
    <name evidence="5" type="ORF">AVJ23_04470</name>
</gene>
<dbReference type="RefSeq" id="WP_058860959.1">
    <property type="nucleotide sequence ID" value="NZ_LPXO01000002.1"/>
</dbReference>
<dbReference type="Pfam" id="PF01565">
    <property type="entry name" value="FAD_binding_4"/>
    <property type="match status" value="1"/>
</dbReference>
<dbReference type="SUPFAM" id="SSF56176">
    <property type="entry name" value="FAD-binding/transporter-associated domain-like"/>
    <property type="match status" value="1"/>
</dbReference>
<dbReference type="Gene3D" id="3.30.43.10">
    <property type="entry name" value="Uridine Diphospho-n-acetylenolpyruvylglucosamine Reductase, domain 2"/>
    <property type="match status" value="1"/>
</dbReference>
<keyword evidence="6" id="KW-1185">Reference proteome</keyword>
<evidence type="ECO:0000256" key="2">
    <source>
        <dbReference type="ARBA" id="ARBA00022630"/>
    </source>
</evidence>
<dbReference type="PROSITE" id="PS51387">
    <property type="entry name" value="FAD_PCMH"/>
    <property type="match status" value="1"/>
</dbReference>
<dbReference type="InterPro" id="IPR016164">
    <property type="entry name" value="FAD-linked_Oxase-like_C"/>
</dbReference>
<keyword evidence="2" id="KW-0285">Flavoprotein</keyword>
<evidence type="ECO:0000256" key="1">
    <source>
        <dbReference type="ARBA" id="ARBA00008000"/>
    </source>
</evidence>
<dbReference type="PANTHER" id="PTHR43716:SF2">
    <property type="entry name" value="BLL6224 PROTEIN"/>
    <property type="match status" value="1"/>
</dbReference>
<dbReference type="Pfam" id="PF02913">
    <property type="entry name" value="FAD-oxidase_C"/>
    <property type="match status" value="1"/>
</dbReference>
<dbReference type="InterPro" id="IPR006094">
    <property type="entry name" value="Oxid_FAD_bind_N"/>
</dbReference>
<dbReference type="GO" id="GO:0022904">
    <property type="term" value="P:respiratory electron transport chain"/>
    <property type="evidence" value="ECO:0007669"/>
    <property type="project" value="TreeGrafter"/>
</dbReference>
<keyword evidence="3" id="KW-0274">FAD</keyword>
<sequence length="479" mass="50495">MNEQDCLAALAAIVGDRNVLVGPEETAAYVRDWPGDNLAEPLCVVRPATTAEVSEIMRLAQARGIGVVPQGGNTGLVAGTCTTGGRDIMLSLGRMRAIRAVEPTDMVMQVEAGVTVEEAQMAAAAADRLFPLSFGAQGTAQIGGAVAVNAGGLNVLRYGMTRNLVLGLEVVLADGTVLDTLSALSKDNRGLALHQLFIGSEGALGIVTAASLRLLPRITRRQTALLAFEGLSEIVAFAGQARAHCSDLLSAFEFMPGEAIELATGHVDSLRDPLEARHPYYVLLEIAASGPVDLDGLLMGLLEEAMGDGRVLDGVVAASDQQRKELWLLREAMVEAQAARGPHLRTDFSVPLSRVAQLVAALEQVVAEHLPGWTSLAYGHMGDGNVHFNVLPPEGLDGAEVATRAAPARARMYEVVRGFDGSLSAEHGIGRERRAALYADRAPELLRLAEGIKALLDPEGRMNPGCLFPAAEAQKGQNG</sequence>
<proteinExistence type="inferred from homology"/>
<dbReference type="InterPro" id="IPR036318">
    <property type="entry name" value="FAD-bd_PCMH-like_sf"/>
</dbReference>
<dbReference type="Gene3D" id="3.30.70.2190">
    <property type="match status" value="1"/>
</dbReference>
<dbReference type="Proteomes" id="UP000054396">
    <property type="component" value="Unassembled WGS sequence"/>
</dbReference>
<organism evidence="5 6">
    <name type="scientific">Pseudoponticoccus marisrubri</name>
    <dbReference type="NCBI Taxonomy" id="1685382"/>
    <lineage>
        <taxon>Bacteria</taxon>
        <taxon>Pseudomonadati</taxon>
        <taxon>Pseudomonadota</taxon>
        <taxon>Alphaproteobacteria</taxon>
        <taxon>Rhodobacterales</taxon>
        <taxon>Roseobacteraceae</taxon>
        <taxon>Pseudoponticoccus</taxon>
    </lineage>
</organism>
<dbReference type="EMBL" id="LPXO01000002">
    <property type="protein sequence ID" value="KUF11842.1"/>
    <property type="molecule type" value="Genomic_DNA"/>
</dbReference>
<dbReference type="InterPro" id="IPR016169">
    <property type="entry name" value="FAD-bd_PCMH_sub2"/>
</dbReference>
<dbReference type="STRING" id="1685382.AVJ23_04470"/>
<dbReference type="Gene3D" id="3.30.70.2740">
    <property type="match status" value="1"/>
</dbReference>
<dbReference type="Gene3D" id="1.10.45.10">
    <property type="entry name" value="Vanillyl-alcohol Oxidase, Chain A, domain 4"/>
    <property type="match status" value="1"/>
</dbReference>
<dbReference type="InterPro" id="IPR051264">
    <property type="entry name" value="FAD-oxidored/transferase_4"/>
</dbReference>
<comment type="similarity">
    <text evidence="1">Belongs to the FAD-binding oxidoreductase/transferase type 4 family.</text>
</comment>
<evidence type="ECO:0000259" key="4">
    <source>
        <dbReference type="PROSITE" id="PS51387"/>
    </source>
</evidence>
<name>A0A0W7WMM3_9RHOB</name>
<feature type="domain" description="FAD-binding PCMH-type" evidence="4">
    <location>
        <begin position="37"/>
        <end position="217"/>
    </location>
</feature>
<dbReference type="SUPFAM" id="SSF55103">
    <property type="entry name" value="FAD-linked oxidases, C-terminal domain"/>
    <property type="match status" value="1"/>
</dbReference>
<dbReference type="InterPro" id="IPR016167">
    <property type="entry name" value="FAD-bd_PCMH_sub1"/>
</dbReference>
<evidence type="ECO:0000256" key="3">
    <source>
        <dbReference type="ARBA" id="ARBA00022827"/>
    </source>
</evidence>
<reference evidence="5 6" key="1">
    <citation type="submission" date="2015-12" db="EMBL/GenBank/DDBJ databases">
        <authorList>
            <person name="Shamseldin A."/>
            <person name="Moawad H."/>
            <person name="Abd El-Rahim W.M."/>
            <person name="Sadowsky M.J."/>
        </authorList>
    </citation>
    <scope>NUCLEOTIDE SEQUENCE [LARGE SCALE GENOMIC DNA]</scope>
    <source>
        <strain evidence="5 6">SJ5A-1</strain>
    </source>
</reference>